<dbReference type="InterPro" id="IPR002156">
    <property type="entry name" value="RNaseH_domain"/>
</dbReference>
<evidence type="ECO:0000313" key="2">
    <source>
        <dbReference type="EMBL" id="VDD61534.1"/>
    </source>
</evidence>
<dbReference type="GO" id="GO:0004523">
    <property type="term" value="F:RNA-DNA hybrid ribonuclease activity"/>
    <property type="evidence" value="ECO:0007669"/>
    <property type="project" value="InterPro"/>
</dbReference>
<accession>A0A3P6GTY1</accession>
<dbReference type="CDD" id="cd06222">
    <property type="entry name" value="RNase_H_like"/>
    <property type="match status" value="1"/>
</dbReference>
<protein>
    <recommendedName>
        <fullName evidence="1">RNase H type-1 domain-containing protein</fullName>
    </recommendedName>
</protein>
<gene>
    <name evidence="2" type="ORF">BOLC6T36987H</name>
</gene>
<dbReference type="AlphaFoldDB" id="A0A3P6GTY1"/>
<dbReference type="InterPro" id="IPR044730">
    <property type="entry name" value="RNase_H-like_dom_plant"/>
</dbReference>
<proteinExistence type="predicted"/>
<evidence type="ECO:0000259" key="1">
    <source>
        <dbReference type="Pfam" id="PF13456"/>
    </source>
</evidence>
<dbReference type="EMBL" id="LR031880">
    <property type="protein sequence ID" value="VDD61534.1"/>
    <property type="molecule type" value="Genomic_DNA"/>
</dbReference>
<dbReference type="Pfam" id="PF13456">
    <property type="entry name" value="RVT_3"/>
    <property type="match status" value="1"/>
</dbReference>
<dbReference type="GO" id="GO:0003676">
    <property type="term" value="F:nucleic acid binding"/>
    <property type="evidence" value="ECO:0007669"/>
    <property type="project" value="InterPro"/>
</dbReference>
<feature type="domain" description="RNase H type-1" evidence="1">
    <location>
        <begin position="7"/>
        <end position="84"/>
    </location>
</feature>
<reference evidence="2" key="1">
    <citation type="submission" date="2018-11" db="EMBL/GenBank/DDBJ databases">
        <authorList>
            <consortium name="Genoscope - CEA"/>
            <person name="William W."/>
        </authorList>
    </citation>
    <scope>NUCLEOTIDE SEQUENCE</scope>
</reference>
<organism evidence="2">
    <name type="scientific">Brassica oleracea</name>
    <name type="common">Wild cabbage</name>
    <dbReference type="NCBI Taxonomy" id="3712"/>
    <lineage>
        <taxon>Eukaryota</taxon>
        <taxon>Viridiplantae</taxon>
        <taxon>Streptophyta</taxon>
        <taxon>Embryophyta</taxon>
        <taxon>Tracheophyta</taxon>
        <taxon>Spermatophyta</taxon>
        <taxon>Magnoliopsida</taxon>
        <taxon>eudicotyledons</taxon>
        <taxon>Gunneridae</taxon>
        <taxon>Pentapetalae</taxon>
        <taxon>rosids</taxon>
        <taxon>malvids</taxon>
        <taxon>Brassicales</taxon>
        <taxon>Brassicaceae</taxon>
        <taxon>Brassiceae</taxon>
        <taxon>Brassica</taxon>
    </lineage>
</organism>
<name>A0A3P6GTY1_BRAOL</name>
<sequence>MDNIYMMDGSWTATTQSSGCGWVWKDSFGKIQLLGSRNLWRRETALHSELEALRWTMKNTLQNSPCQSFGTDCKDLNAMIKEPQVWPSFATKLLQDLFIRNFVTLVVLFQSGYPDRHKIE</sequence>